<dbReference type="GeneID" id="84229065"/>
<gene>
    <name evidence="8" type="ORF">RE476_02950</name>
</gene>
<proteinExistence type="predicted"/>
<keyword evidence="2" id="KW-1003">Cell membrane</keyword>
<dbReference type="AlphaFoldDB" id="A0AA51UGJ4"/>
<sequence>MSLLYNLWGLLTLAAFIWVIYDIMTSNKGLEPVKKVLWIVVAFIFGILGAVAYYFLGRK</sequence>
<evidence type="ECO:0000256" key="5">
    <source>
        <dbReference type="ARBA" id="ARBA00023136"/>
    </source>
</evidence>
<feature type="transmembrane region" description="Helical" evidence="6">
    <location>
        <begin position="6"/>
        <end position="24"/>
    </location>
</feature>
<dbReference type="Proteomes" id="UP001183006">
    <property type="component" value="Chromosome"/>
</dbReference>
<keyword evidence="3 6" id="KW-0812">Transmembrane</keyword>
<dbReference type="KEGG" id="mmav:RE476_02950"/>
<evidence type="ECO:0000256" key="3">
    <source>
        <dbReference type="ARBA" id="ARBA00022692"/>
    </source>
</evidence>
<organism evidence="8 9">
    <name type="scientific">Methanolobus mangrovi</name>
    <dbReference type="NCBI Taxonomy" id="3072977"/>
    <lineage>
        <taxon>Archaea</taxon>
        <taxon>Methanobacteriati</taxon>
        <taxon>Methanobacteriota</taxon>
        <taxon>Stenosarchaea group</taxon>
        <taxon>Methanomicrobia</taxon>
        <taxon>Methanosarcinales</taxon>
        <taxon>Methanosarcinaceae</taxon>
        <taxon>Methanolobus</taxon>
    </lineage>
</organism>
<feature type="transmembrane region" description="Helical" evidence="6">
    <location>
        <begin position="36"/>
        <end position="56"/>
    </location>
</feature>
<evidence type="ECO:0000256" key="6">
    <source>
        <dbReference type="SAM" id="Phobius"/>
    </source>
</evidence>
<feature type="domain" description="Cardiolipin synthase N-terminal" evidence="7">
    <location>
        <begin position="15"/>
        <end position="58"/>
    </location>
</feature>
<keyword evidence="4 6" id="KW-1133">Transmembrane helix</keyword>
<protein>
    <submittedName>
        <fullName evidence="8">PLD nuclease N-terminal domain-containing protein</fullName>
    </submittedName>
</protein>
<keyword evidence="9" id="KW-1185">Reference proteome</keyword>
<evidence type="ECO:0000313" key="8">
    <source>
        <dbReference type="EMBL" id="WMW22798.1"/>
    </source>
</evidence>
<accession>A0AA51UGJ4</accession>
<dbReference type="RefSeq" id="WP_309308912.1">
    <property type="nucleotide sequence ID" value="NZ_CP133594.1"/>
</dbReference>
<reference evidence="8" key="1">
    <citation type="submission" date="2023-08" db="EMBL/GenBank/DDBJ databases">
        <title>Methanolobus mangrovi sp. nov. and Methanolobus sediminis sp. nov, two novel methylotrophic methanogens isolated from mangrove sediments in China.</title>
        <authorList>
            <person name="Zhou J."/>
        </authorList>
    </citation>
    <scope>NUCLEOTIDE SEQUENCE</scope>
    <source>
        <strain evidence="8">FTZ2</strain>
    </source>
</reference>
<evidence type="ECO:0000256" key="1">
    <source>
        <dbReference type="ARBA" id="ARBA00004651"/>
    </source>
</evidence>
<evidence type="ECO:0000313" key="9">
    <source>
        <dbReference type="Proteomes" id="UP001183006"/>
    </source>
</evidence>
<dbReference type="EMBL" id="CP133594">
    <property type="protein sequence ID" value="WMW22798.1"/>
    <property type="molecule type" value="Genomic_DNA"/>
</dbReference>
<evidence type="ECO:0000259" key="7">
    <source>
        <dbReference type="Pfam" id="PF13396"/>
    </source>
</evidence>
<dbReference type="GO" id="GO:0005886">
    <property type="term" value="C:plasma membrane"/>
    <property type="evidence" value="ECO:0007669"/>
    <property type="project" value="UniProtKB-SubCell"/>
</dbReference>
<evidence type="ECO:0000256" key="4">
    <source>
        <dbReference type="ARBA" id="ARBA00022989"/>
    </source>
</evidence>
<name>A0AA51UGJ4_9EURY</name>
<dbReference type="InterPro" id="IPR027379">
    <property type="entry name" value="CLS_N"/>
</dbReference>
<evidence type="ECO:0000256" key="2">
    <source>
        <dbReference type="ARBA" id="ARBA00022475"/>
    </source>
</evidence>
<dbReference type="Pfam" id="PF13396">
    <property type="entry name" value="PLDc_N"/>
    <property type="match status" value="1"/>
</dbReference>
<comment type="subcellular location">
    <subcellularLocation>
        <location evidence="1">Cell membrane</location>
        <topology evidence="1">Multi-pass membrane protein</topology>
    </subcellularLocation>
</comment>
<keyword evidence="5 6" id="KW-0472">Membrane</keyword>